<dbReference type="InterPro" id="IPR013151">
    <property type="entry name" value="Immunoglobulin_dom"/>
</dbReference>
<feature type="non-terminal residue" evidence="2">
    <location>
        <position position="1"/>
    </location>
</feature>
<accession>A0A553NP43</accession>
<gene>
    <name evidence="2" type="ORF">TCAL_08053</name>
</gene>
<proteinExistence type="predicted"/>
<dbReference type="InterPro" id="IPR037448">
    <property type="entry name" value="Zig-8"/>
</dbReference>
<dbReference type="Proteomes" id="UP000318571">
    <property type="component" value="Chromosome 4"/>
</dbReference>
<dbReference type="GO" id="GO:0032589">
    <property type="term" value="C:neuron projection membrane"/>
    <property type="evidence" value="ECO:0007669"/>
    <property type="project" value="TreeGrafter"/>
</dbReference>
<dbReference type="AlphaFoldDB" id="A0A553NP43"/>
<dbReference type="Gene3D" id="2.60.40.10">
    <property type="entry name" value="Immunoglobulins"/>
    <property type="match status" value="1"/>
</dbReference>
<dbReference type="InterPro" id="IPR036179">
    <property type="entry name" value="Ig-like_dom_sf"/>
</dbReference>
<feature type="non-terminal residue" evidence="2">
    <location>
        <position position="225"/>
    </location>
</feature>
<dbReference type="GO" id="GO:0050808">
    <property type="term" value="P:synapse organization"/>
    <property type="evidence" value="ECO:0007669"/>
    <property type="project" value="TreeGrafter"/>
</dbReference>
<dbReference type="InterPro" id="IPR003598">
    <property type="entry name" value="Ig_sub2"/>
</dbReference>
<comment type="caution">
    <text evidence="2">The sequence shown here is derived from an EMBL/GenBank/DDBJ whole genome shotgun (WGS) entry which is preliminary data.</text>
</comment>
<dbReference type="PANTHER" id="PTHR23279">
    <property type="entry name" value="DEFECTIVE PROBOSCIS EXTENSION RESPONSE DPR -RELATED"/>
    <property type="match status" value="1"/>
</dbReference>
<dbReference type="EMBL" id="VCGU01000011">
    <property type="protein sequence ID" value="TRY67194.1"/>
    <property type="molecule type" value="Genomic_DNA"/>
</dbReference>
<dbReference type="InterPro" id="IPR003599">
    <property type="entry name" value="Ig_sub"/>
</dbReference>
<dbReference type="InterPro" id="IPR007110">
    <property type="entry name" value="Ig-like_dom"/>
</dbReference>
<organism evidence="2 3">
    <name type="scientific">Tigriopus californicus</name>
    <name type="common">Marine copepod</name>
    <dbReference type="NCBI Taxonomy" id="6832"/>
    <lineage>
        <taxon>Eukaryota</taxon>
        <taxon>Metazoa</taxon>
        <taxon>Ecdysozoa</taxon>
        <taxon>Arthropoda</taxon>
        <taxon>Crustacea</taxon>
        <taxon>Multicrustacea</taxon>
        <taxon>Hexanauplia</taxon>
        <taxon>Copepoda</taxon>
        <taxon>Harpacticoida</taxon>
        <taxon>Harpacticidae</taxon>
        <taxon>Tigriopus</taxon>
    </lineage>
</organism>
<dbReference type="PANTHER" id="PTHR23279:SF36">
    <property type="entry name" value="DEFECTIVE PROBOSCIS EXTENSION RESPONSE 9, ISOFORM A"/>
    <property type="match status" value="1"/>
</dbReference>
<dbReference type="SUPFAM" id="SSF48726">
    <property type="entry name" value="Immunoglobulin"/>
    <property type="match status" value="1"/>
</dbReference>
<dbReference type="OMA" id="ACHIIRS"/>
<protein>
    <recommendedName>
        <fullName evidence="1">Ig-like domain-containing protein</fullName>
    </recommendedName>
</protein>
<reference evidence="2 3" key="1">
    <citation type="journal article" date="2018" name="Nat. Ecol. Evol.">
        <title>Genomic signatures of mitonuclear coevolution across populations of Tigriopus californicus.</title>
        <authorList>
            <person name="Barreto F.S."/>
            <person name="Watson E.T."/>
            <person name="Lima T.G."/>
            <person name="Willett C.S."/>
            <person name="Edmands S."/>
            <person name="Li W."/>
            <person name="Burton R.S."/>
        </authorList>
    </citation>
    <scope>NUCLEOTIDE SEQUENCE [LARGE SCALE GENOMIC DNA]</scope>
    <source>
        <strain evidence="2 3">San Diego</strain>
    </source>
</reference>
<feature type="domain" description="Ig-like" evidence="1">
    <location>
        <begin position="91"/>
        <end position="220"/>
    </location>
</feature>
<dbReference type="PROSITE" id="PS50835">
    <property type="entry name" value="IG_LIKE"/>
    <property type="match status" value="1"/>
</dbReference>
<dbReference type="SMART" id="SM00408">
    <property type="entry name" value="IGc2"/>
    <property type="match status" value="1"/>
</dbReference>
<dbReference type="SMART" id="SM00409">
    <property type="entry name" value="IG"/>
    <property type="match status" value="1"/>
</dbReference>
<keyword evidence="3" id="KW-1185">Reference proteome</keyword>
<sequence>SAIDNLRGGHVALAAASETNAPVEAPDDPPENSFYRSSSWAFWKNRLGVPYFSNHTKTLVVTSYGQTTYLHCLVGNLGDRKIQNTRFEDADSVAIIAGSTERHVKEGSRLSLACHIIRSSGSPSYVYWYHNGKVVNYSDRHGVTITTNPGPQRSSNPNPLRDFGAKIEEINEGQPSSLTSIDEGEARLEPVSKLEVSNVTLGDAGAYTCAPSNARNHSVVVHVVK</sequence>
<dbReference type="Pfam" id="PF00047">
    <property type="entry name" value="ig"/>
    <property type="match status" value="1"/>
</dbReference>
<name>A0A553NP43_TIGCA</name>
<dbReference type="STRING" id="6832.A0A553NP43"/>
<evidence type="ECO:0000313" key="3">
    <source>
        <dbReference type="Proteomes" id="UP000318571"/>
    </source>
</evidence>
<evidence type="ECO:0000259" key="1">
    <source>
        <dbReference type="PROSITE" id="PS50835"/>
    </source>
</evidence>
<dbReference type="InterPro" id="IPR013783">
    <property type="entry name" value="Ig-like_fold"/>
</dbReference>
<evidence type="ECO:0000313" key="2">
    <source>
        <dbReference type="EMBL" id="TRY67194.1"/>
    </source>
</evidence>